<name>A0A328ADG5_9CAUL</name>
<dbReference type="InterPro" id="IPR015943">
    <property type="entry name" value="WD40/YVTN_repeat-like_dom_sf"/>
</dbReference>
<dbReference type="PANTHER" id="PTHR47197">
    <property type="entry name" value="PROTEIN NIRF"/>
    <property type="match status" value="1"/>
</dbReference>
<protein>
    <submittedName>
        <fullName evidence="2">YncE family protein</fullName>
    </submittedName>
</protein>
<evidence type="ECO:0000313" key="3">
    <source>
        <dbReference type="Proteomes" id="UP000249725"/>
    </source>
</evidence>
<keyword evidence="1" id="KW-0732">Signal</keyword>
<dbReference type="EMBL" id="QFYR01000006">
    <property type="protein sequence ID" value="RAK50768.1"/>
    <property type="molecule type" value="Genomic_DNA"/>
</dbReference>
<sequence length="388" mass="39951">MTWKTLLAAGAALGAILAAPALAADLVLVGVDAKFADVKGAAGDPRPAPNDSLVLLDAARSPPRVVRTVTGLDHSLMGPPQSVALSPDGKLAVASSPTSWDFATGREKTETYITLADLRQAEPRLAKVELGANPNAVMFTTDGRRLLVTCTDGTLKVLAVENGSARLLQSLKLGRRLTGLAVTRDGRRALAGVGGEGLALLDLTGDEVRVQPDRLPTGPSSYDMEVSDNGRWLAVTSLAGTPGADGKPRSDIGMVSVVDLAASPRKVTHQVQTPATPEGVAISKDGRWVVVLAAAGSNLPATNPAHSPTGRIALYENRAGQLTAVNDLPAGAAGQGVVFAADGRTVLAEFNLDNAVAVFRVEGGRLVDTGQRVALSASPVAIARQPSR</sequence>
<feature type="chain" id="PRO_5016429799" evidence="1">
    <location>
        <begin position="24"/>
        <end position="388"/>
    </location>
</feature>
<dbReference type="Proteomes" id="UP000249725">
    <property type="component" value="Unassembled WGS sequence"/>
</dbReference>
<comment type="caution">
    <text evidence="2">The sequence shown here is derived from an EMBL/GenBank/DDBJ whole genome shotgun (WGS) entry which is preliminary data.</text>
</comment>
<proteinExistence type="predicted"/>
<dbReference type="InterPro" id="IPR051200">
    <property type="entry name" value="Host-pathogen_enzymatic-act"/>
</dbReference>
<dbReference type="SUPFAM" id="SSF50974">
    <property type="entry name" value="Nitrous oxide reductase, N-terminal domain"/>
    <property type="match status" value="1"/>
</dbReference>
<dbReference type="PANTHER" id="PTHR47197:SF3">
    <property type="entry name" value="DIHYDRO-HEME D1 DEHYDROGENASE"/>
    <property type="match status" value="1"/>
</dbReference>
<dbReference type="InterPro" id="IPR011045">
    <property type="entry name" value="N2O_reductase_N"/>
</dbReference>
<dbReference type="OrthoDB" id="916694at2"/>
<dbReference type="AlphaFoldDB" id="A0A328ADG5"/>
<evidence type="ECO:0000313" key="2">
    <source>
        <dbReference type="EMBL" id="RAK50768.1"/>
    </source>
</evidence>
<dbReference type="Gene3D" id="2.130.10.10">
    <property type="entry name" value="YVTN repeat-like/Quinoprotein amine dehydrogenase"/>
    <property type="match status" value="2"/>
</dbReference>
<dbReference type="RefSeq" id="WP_111516497.1">
    <property type="nucleotide sequence ID" value="NZ_QFYR01000006.1"/>
</dbReference>
<reference evidence="3" key="1">
    <citation type="submission" date="2018-05" db="EMBL/GenBank/DDBJ databases">
        <authorList>
            <person name="Li X."/>
        </authorList>
    </citation>
    <scope>NUCLEOTIDE SEQUENCE [LARGE SCALE GENOMIC DNA]</scope>
    <source>
        <strain evidence="3">YIM 73061</strain>
    </source>
</reference>
<gene>
    <name evidence="2" type="ORF">DJ018_18675</name>
</gene>
<evidence type="ECO:0000256" key="1">
    <source>
        <dbReference type="SAM" id="SignalP"/>
    </source>
</evidence>
<accession>A0A328ADG5</accession>
<organism evidence="2 3">
    <name type="scientific">Phenylobacterium deserti</name>
    <dbReference type="NCBI Taxonomy" id="1914756"/>
    <lineage>
        <taxon>Bacteria</taxon>
        <taxon>Pseudomonadati</taxon>
        <taxon>Pseudomonadota</taxon>
        <taxon>Alphaproteobacteria</taxon>
        <taxon>Caulobacterales</taxon>
        <taxon>Caulobacteraceae</taxon>
        <taxon>Phenylobacterium</taxon>
    </lineage>
</organism>
<keyword evidence="3" id="KW-1185">Reference proteome</keyword>
<feature type="signal peptide" evidence="1">
    <location>
        <begin position="1"/>
        <end position="23"/>
    </location>
</feature>